<dbReference type="EMBL" id="JBBWWR010000006">
    <property type="protein sequence ID" value="KAK8964945.1"/>
    <property type="molecule type" value="Genomic_DNA"/>
</dbReference>
<protein>
    <submittedName>
        <fullName evidence="1">Uncharacterized protein</fullName>
    </submittedName>
</protein>
<keyword evidence="2" id="KW-1185">Reference proteome</keyword>
<comment type="caution">
    <text evidence="1">The sequence shown here is derived from an EMBL/GenBank/DDBJ whole genome shotgun (WGS) entry which is preliminary data.</text>
</comment>
<gene>
    <name evidence="1" type="ORF">KSP40_PGU017308</name>
</gene>
<name>A0ABR2MLF3_9ASPA</name>
<proteinExistence type="predicted"/>
<sequence>MEGWCEVYSWSVARWRHLAQSSLAWLGGHSQRPDKEIVQEVDDRTLQPWVLFVSTQTIRDPEGEYERAHTDKSFLQADFRLLPLPVPTNRQYFPPPDDFAGFRRPAFRQPISFFRRSASFAADFHSFSGTLATGGSDKDIKRGLFVDRTRGGFFFVFVDKIGFQAVLRREGRRQRGASCSSSTVFSCCATLSGE</sequence>
<accession>A0ABR2MLF3</accession>
<evidence type="ECO:0000313" key="1">
    <source>
        <dbReference type="EMBL" id="KAK8964945.1"/>
    </source>
</evidence>
<reference evidence="1 2" key="1">
    <citation type="journal article" date="2022" name="Nat. Plants">
        <title>Genomes of leafy and leafless Platanthera orchids illuminate the evolution of mycoheterotrophy.</title>
        <authorList>
            <person name="Li M.H."/>
            <person name="Liu K.W."/>
            <person name="Li Z."/>
            <person name="Lu H.C."/>
            <person name="Ye Q.L."/>
            <person name="Zhang D."/>
            <person name="Wang J.Y."/>
            <person name="Li Y.F."/>
            <person name="Zhong Z.M."/>
            <person name="Liu X."/>
            <person name="Yu X."/>
            <person name="Liu D.K."/>
            <person name="Tu X.D."/>
            <person name="Liu B."/>
            <person name="Hao Y."/>
            <person name="Liao X.Y."/>
            <person name="Jiang Y.T."/>
            <person name="Sun W.H."/>
            <person name="Chen J."/>
            <person name="Chen Y.Q."/>
            <person name="Ai Y."/>
            <person name="Zhai J.W."/>
            <person name="Wu S.S."/>
            <person name="Zhou Z."/>
            <person name="Hsiao Y.Y."/>
            <person name="Wu W.L."/>
            <person name="Chen Y.Y."/>
            <person name="Lin Y.F."/>
            <person name="Hsu J.L."/>
            <person name="Li C.Y."/>
            <person name="Wang Z.W."/>
            <person name="Zhao X."/>
            <person name="Zhong W.Y."/>
            <person name="Ma X.K."/>
            <person name="Ma L."/>
            <person name="Huang J."/>
            <person name="Chen G.Z."/>
            <person name="Huang M.Z."/>
            <person name="Huang L."/>
            <person name="Peng D.H."/>
            <person name="Luo Y.B."/>
            <person name="Zou S.Q."/>
            <person name="Chen S.P."/>
            <person name="Lan S."/>
            <person name="Tsai W.C."/>
            <person name="Van de Peer Y."/>
            <person name="Liu Z.J."/>
        </authorList>
    </citation>
    <scope>NUCLEOTIDE SEQUENCE [LARGE SCALE GENOMIC DNA]</scope>
    <source>
        <strain evidence="1">Lor288</strain>
    </source>
</reference>
<dbReference type="Proteomes" id="UP001412067">
    <property type="component" value="Unassembled WGS sequence"/>
</dbReference>
<organism evidence="1 2">
    <name type="scientific">Platanthera guangdongensis</name>
    <dbReference type="NCBI Taxonomy" id="2320717"/>
    <lineage>
        <taxon>Eukaryota</taxon>
        <taxon>Viridiplantae</taxon>
        <taxon>Streptophyta</taxon>
        <taxon>Embryophyta</taxon>
        <taxon>Tracheophyta</taxon>
        <taxon>Spermatophyta</taxon>
        <taxon>Magnoliopsida</taxon>
        <taxon>Liliopsida</taxon>
        <taxon>Asparagales</taxon>
        <taxon>Orchidaceae</taxon>
        <taxon>Orchidoideae</taxon>
        <taxon>Orchideae</taxon>
        <taxon>Orchidinae</taxon>
        <taxon>Platanthera</taxon>
    </lineage>
</organism>
<evidence type="ECO:0000313" key="2">
    <source>
        <dbReference type="Proteomes" id="UP001412067"/>
    </source>
</evidence>